<keyword evidence="5 12" id="KW-0067">ATP-binding</keyword>
<dbReference type="Gene3D" id="3.40.50.300">
    <property type="entry name" value="P-loop containing nucleotide triphosphate hydrolases"/>
    <property type="match status" value="1"/>
</dbReference>
<dbReference type="FunFam" id="3.40.50.300:FF:000218">
    <property type="entry name" value="Multidrug ABC transporter ATP-binding protein"/>
    <property type="match status" value="1"/>
</dbReference>
<dbReference type="Pfam" id="PF00664">
    <property type="entry name" value="ABC_membrane"/>
    <property type="match status" value="1"/>
</dbReference>
<evidence type="ECO:0000256" key="7">
    <source>
        <dbReference type="ARBA" id="ARBA00023055"/>
    </source>
</evidence>
<dbReference type="STRING" id="1219383.SAMN05421733_103118"/>
<keyword evidence="3 9" id="KW-0812">Transmembrane</keyword>
<dbReference type="Gene3D" id="1.20.1560.10">
    <property type="entry name" value="ABC transporter type 1, transmembrane domain"/>
    <property type="match status" value="1"/>
</dbReference>
<dbReference type="InterPro" id="IPR011527">
    <property type="entry name" value="ABC1_TM_dom"/>
</dbReference>
<evidence type="ECO:0000256" key="9">
    <source>
        <dbReference type="SAM" id="Phobius"/>
    </source>
</evidence>
<feature type="domain" description="ABC transporter" evidence="10">
    <location>
        <begin position="365"/>
        <end position="603"/>
    </location>
</feature>
<keyword evidence="7" id="KW-0445">Lipid transport</keyword>
<dbReference type="PROSITE" id="PS50893">
    <property type="entry name" value="ABC_TRANSPORTER_2"/>
    <property type="match status" value="1"/>
</dbReference>
<dbReference type="GO" id="GO:0016887">
    <property type="term" value="F:ATP hydrolysis activity"/>
    <property type="evidence" value="ECO:0007669"/>
    <property type="project" value="InterPro"/>
</dbReference>
<feature type="transmembrane region" description="Helical" evidence="9">
    <location>
        <begin position="86"/>
        <end position="108"/>
    </location>
</feature>
<reference evidence="13" key="1">
    <citation type="submission" date="2016-09" db="EMBL/GenBank/DDBJ databases">
        <authorList>
            <person name="Varghese N."/>
            <person name="Submissions S."/>
        </authorList>
    </citation>
    <scope>NUCLEOTIDE SEQUENCE [LARGE SCALE GENOMIC DNA]</scope>
    <source>
        <strain evidence="13">ANC 4422</strain>
    </source>
</reference>
<accession>A0A1G6H1E2</accession>
<keyword evidence="4" id="KW-0547">Nucleotide-binding</keyword>
<keyword evidence="2" id="KW-1003">Cell membrane</keyword>
<dbReference type="InterPro" id="IPR027417">
    <property type="entry name" value="P-loop_NTPase"/>
</dbReference>
<dbReference type="InterPro" id="IPR036640">
    <property type="entry name" value="ABC1_TM_sf"/>
</dbReference>
<dbReference type="EMBL" id="FMYL01000003">
    <property type="protein sequence ID" value="SDB87735.1"/>
    <property type="molecule type" value="Genomic_DNA"/>
</dbReference>
<comment type="subcellular location">
    <subcellularLocation>
        <location evidence="1">Cell membrane</location>
        <topology evidence="1">Multi-pass membrane protein</topology>
    </subcellularLocation>
</comment>
<evidence type="ECO:0000256" key="8">
    <source>
        <dbReference type="ARBA" id="ARBA00023136"/>
    </source>
</evidence>
<keyword evidence="6 9" id="KW-1133">Transmembrane helix</keyword>
<protein>
    <submittedName>
        <fullName evidence="12">ATP-binding cassette, subfamily B, multidrug efflux pump</fullName>
    </submittedName>
</protein>
<dbReference type="PROSITE" id="PS50929">
    <property type="entry name" value="ABC_TM1F"/>
    <property type="match status" value="1"/>
</dbReference>
<dbReference type="SUPFAM" id="SSF90123">
    <property type="entry name" value="ABC transporter transmembrane region"/>
    <property type="match status" value="1"/>
</dbReference>
<dbReference type="PROSITE" id="PS00211">
    <property type="entry name" value="ABC_TRANSPORTER_1"/>
    <property type="match status" value="1"/>
</dbReference>
<dbReference type="GO" id="GO:0005886">
    <property type="term" value="C:plasma membrane"/>
    <property type="evidence" value="ECO:0007669"/>
    <property type="project" value="UniProtKB-SubCell"/>
</dbReference>
<name>A0A1G6H1E2_9GAMM</name>
<evidence type="ECO:0000256" key="5">
    <source>
        <dbReference type="ARBA" id="ARBA00022840"/>
    </source>
</evidence>
<keyword evidence="8 9" id="KW-0472">Membrane</keyword>
<dbReference type="InterPro" id="IPR003593">
    <property type="entry name" value="AAA+_ATPase"/>
</dbReference>
<proteinExistence type="predicted"/>
<evidence type="ECO:0000259" key="11">
    <source>
        <dbReference type="PROSITE" id="PS50929"/>
    </source>
</evidence>
<evidence type="ECO:0000256" key="6">
    <source>
        <dbReference type="ARBA" id="ARBA00022989"/>
    </source>
</evidence>
<evidence type="ECO:0000259" key="10">
    <source>
        <dbReference type="PROSITE" id="PS50893"/>
    </source>
</evidence>
<feature type="transmembrane region" description="Helical" evidence="9">
    <location>
        <begin position="43"/>
        <end position="66"/>
    </location>
</feature>
<feature type="transmembrane region" description="Helical" evidence="9">
    <location>
        <begin position="159"/>
        <end position="182"/>
    </location>
</feature>
<dbReference type="InterPro" id="IPR017871">
    <property type="entry name" value="ABC_transporter-like_CS"/>
</dbReference>
<dbReference type="InterPro" id="IPR039421">
    <property type="entry name" value="Type_1_exporter"/>
</dbReference>
<evidence type="ECO:0000256" key="3">
    <source>
        <dbReference type="ARBA" id="ARBA00022692"/>
    </source>
</evidence>
<evidence type="ECO:0000313" key="13">
    <source>
        <dbReference type="Proteomes" id="UP000242501"/>
    </source>
</evidence>
<evidence type="ECO:0000256" key="1">
    <source>
        <dbReference type="ARBA" id="ARBA00004651"/>
    </source>
</evidence>
<dbReference type="AlphaFoldDB" id="A0A1G6H1E2"/>
<evidence type="ECO:0000256" key="2">
    <source>
        <dbReference type="ARBA" id="ARBA00022519"/>
    </source>
</evidence>
<feature type="domain" description="ABC transmembrane type-1" evidence="11">
    <location>
        <begin position="45"/>
        <end position="331"/>
    </location>
</feature>
<keyword evidence="2" id="KW-0997">Cell inner membrane</keyword>
<dbReference type="GO" id="GO:0015421">
    <property type="term" value="F:ABC-type oligopeptide transporter activity"/>
    <property type="evidence" value="ECO:0007669"/>
    <property type="project" value="TreeGrafter"/>
</dbReference>
<dbReference type="GO" id="GO:0005524">
    <property type="term" value="F:ATP binding"/>
    <property type="evidence" value="ECO:0007669"/>
    <property type="project" value="UniProtKB-KW"/>
</dbReference>
<dbReference type="PANTHER" id="PTHR43394">
    <property type="entry name" value="ATP-DEPENDENT PERMEASE MDL1, MITOCHONDRIAL"/>
    <property type="match status" value="1"/>
</dbReference>
<organism evidence="12 13">
    <name type="scientific">Acinetobacter boissieri</name>
    <dbReference type="NCBI Taxonomy" id="1219383"/>
    <lineage>
        <taxon>Bacteria</taxon>
        <taxon>Pseudomonadati</taxon>
        <taxon>Pseudomonadota</taxon>
        <taxon>Gammaproteobacteria</taxon>
        <taxon>Moraxellales</taxon>
        <taxon>Moraxellaceae</taxon>
        <taxon>Acinetobacter</taxon>
    </lineage>
</organism>
<keyword evidence="7" id="KW-0813">Transport</keyword>
<dbReference type="SMART" id="SM00382">
    <property type="entry name" value="AAA"/>
    <property type="match status" value="1"/>
</dbReference>
<evidence type="ECO:0000313" key="12">
    <source>
        <dbReference type="EMBL" id="SDB87735.1"/>
    </source>
</evidence>
<dbReference type="Proteomes" id="UP000242501">
    <property type="component" value="Unassembled WGS sequence"/>
</dbReference>
<dbReference type="SUPFAM" id="SSF52540">
    <property type="entry name" value="P-loop containing nucleoside triphosphate hydrolases"/>
    <property type="match status" value="1"/>
</dbReference>
<feature type="transmembrane region" description="Helical" evidence="9">
    <location>
        <begin position="188"/>
        <end position="207"/>
    </location>
</feature>
<evidence type="ECO:0000256" key="4">
    <source>
        <dbReference type="ARBA" id="ARBA00022741"/>
    </source>
</evidence>
<dbReference type="InterPro" id="IPR003439">
    <property type="entry name" value="ABC_transporter-like_ATP-bd"/>
</dbReference>
<feature type="transmembrane region" description="Helical" evidence="9">
    <location>
        <begin position="274"/>
        <end position="294"/>
    </location>
</feature>
<gene>
    <name evidence="12" type="ORF">SAMN05421733_103118</name>
</gene>
<dbReference type="GO" id="GO:0006869">
    <property type="term" value="P:lipid transport"/>
    <property type="evidence" value="ECO:0007669"/>
    <property type="project" value="UniProtKB-KW"/>
</dbReference>
<dbReference type="Pfam" id="PF00005">
    <property type="entry name" value="ABC_tran"/>
    <property type="match status" value="1"/>
</dbReference>
<sequence>MKSKLLDWLEQRVNPYPDQYKNTPLPDKFFAFLWECTDGVRKYLLIAVVLTAITSALEAYLFSAMGDIINWINASTPTHFLQDYKVQLIQLVMLLLLNVVVVSVLSMVKHQILVPLFPMRLRWRFHNIFLQQSLDFFSSEFSGKLTAKVLQTAWAVRDFFLIITEVIIHILVYFLSISILLGATSPQLLVPLFIWFVIFIIAIFYFVPKLGKAAQDTANTRSIITGHITDTYTNIQTVKLFAHTQQELDYSKSSMNGFLTALLKMFRLTTGFEICLKFMSAVLFIGVLGTAIYLWQHGQIGVGVIAAATAMILKLSSLSEFIMWQLAGLFENVGTIQDGKKTLSKPVLITDVEDAKPLDLKRGEIKFDDVAFSYHKKHVFNGLSFTIKAGEKIGVVGRSGAGKSTLIQLLLRFYDVKSGAIKIDGQDISKVQQESLRHCIALVTQDTSLLHRSIQENIKYGKLDASDQDVQKVLKQAHIEDFLPFLIDSKGRVGLEAEVGERGVKLSGGQRQRIAIARVLLKNAPILILDEATSALDSDAESIIQQNLTELMQDKTVIAIAHRLSTIAQMDRIIVLDQGDIIEQGSHAELLEHNGVYANLWKKQTGGFLVE</sequence>
<keyword evidence="13" id="KW-1185">Reference proteome</keyword>
<dbReference type="PANTHER" id="PTHR43394:SF1">
    <property type="entry name" value="ATP-BINDING CASSETTE SUB-FAMILY B MEMBER 10, MITOCHONDRIAL"/>
    <property type="match status" value="1"/>
</dbReference>